<dbReference type="Proteomes" id="UP000064249">
    <property type="component" value="Unassembled WGS sequence"/>
</dbReference>
<feature type="transmembrane region" description="Helical" evidence="6">
    <location>
        <begin position="209"/>
        <end position="228"/>
    </location>
</feature>
<dbReference type="PANTHER" id="PTHR10010">
    <property type="entry name" value="SOLUTE CARRIER FAMILY 34 SODIUM PHOSPHATE , MEMBER 2-RELATED"/>
    <property type="match status" value="1"/>
</dbReference>
<name>A0A124FMY4_9CHLR</name>
<keyword evidence="4 6" id="KW-1133">Transmembrane helix</keyword>
<sequence>MVGLVQILGGLALFLFGINMLSSGIEKLAGNQIQKWLDKVTNNRVKSAVFGSVATALVQSSSLIMVTMIGLINANLMTVEQAISVMLGQEIGTTMTAQIVSFPVGDFRLIFIIAGLIFLEFFPKRDWKKFGEILMGLGIIFVGMGYMSSALDSLIEITWVANALLLLGKSTWLGVLAGTVLTAITQSSSAVSSLVVAMGLSQAIPLKGAIGIILGANIGTCITGLIASLKLSPTARQASIAQIIINISGVMIFLPFITPFANLIQALQRY</sequence>
<dbReference type="AlphaFoldDB" id="A0A124FMY4"/>
<evidence type="ECO:0000256" key="1">
    <source>
        <dbReference type="ARBA" id="ARBA00004651"/>
    </source>
</evidence>
<reference evidence="7 8" key="1">
    <citation type="journal article" date="2015" name="MBio">
        <title>Genome-Resolved Metagenomic Analysis Reveals Roles for Candidate Phyla and Other Microbial Community Members in Biogeochemical Transformations in Oil Reservoirs.</title>
        <authorList>
            <person name="Hu P."/>
            <person name="Tom L."/>
            <person name="Singh A."/>
            <person name="Thomas B.C."/>
            <person name="Baker B.J."/>
            <person name="Piceno Y.M."/>
            <person name="Andersen G.L."/>
            <person name="Banfield J.F."/>
        </authorList>
    </citation>
    <scope>NUCLEOTIDE SEQUENCE [LARGE SCALE GENOMIC DNA]</scope>
    <source>
        <strain evidence="7">46_16</strain>
    </source>
</reference>
<organism evidence="7 8">
    <name type="scientific">Anaerolinea thermophila</name>
    <dbReference type="NCBI Taxonomy" id="167964"/>
    <lineage>
        <taxon>Bacteria</taxon>
        <taxon>Bacillati</taxon>
        <taxon>Chloroflexota</taxon>
        <taxon>Anaerolineae</taxon>
        <taxon>Anaerolineales</taxon>
        <taxon>Anaerolineaceae</taxon>
        <taxon>Anaerolinea</taxon>
    </lineage>
</organism>
<feature type="transmembrane region" description="Helical" evidence="6">
    <location>
        <begin position="107"/>
        <end position="123"/>
    </location>
</feature>
<keyword evidence="3 6" id="KW-0812">Transmembrane</keyword>
<comment type="caution">
    <text evidence="7">The sequence shown here is derived from an EMBL/GenBank/DDBJ whole genome shotgun (WGS) entry which is preliminary data.</text>
</comment>
<dbReference type="GO" id="GO:0005436">
    <property type="term" value="F:sodium:phosphate symporter activity"/>
    <property type="evidence" value="ECO:0007669"/>
    <property type="project" value="InterPro"/>
</dbReference>
<feature type="transmembrane region" description="Helical" evidence="6">
    <location>
        <begin position="240"/>
        <end position="264"/>
    </location>
</feature>
<evidence type="ECO:0000256" key="4">
    <source>
        <dbReference type="ARBA" id="ARBA00022989"/>
    </source>
</evidence>
<dbReference type="PATRIC" id="fig|167964.4.peg.701"/>
<dbReference type="Pfam" id="PF02690">
    <property type="entry name" value="Na_Pi_cotrans"/>
    <property type="match status" value="2"/>
</dbReference>
<accession>A0A124FMY4</accession>
<comment type="subcellular location">
    <subcellularLocation>
        <location evidence="1">Cell membrane</location>
        <topology evidence="1">Multi-pass membrane protein</topology>
    </subcellularLocation>
</comment>
<feature type="transmembrane region" description="Helical" evidence="6">
    <location>
        <begin position="130"/>
        <end position="151"/>
    </location>
</feature>
<dbReference type="InterPro" id="IPR003841">
    <property type="entry name" value="Na/Pi_transpt"/>
</dbReference>
<dbReference type="EMBL" id="LGFU01000055">
    <property type="protein sequence ID" value="KUK46211.1"/>
    <property type="molecule type" value="Genomic_DNA"/>
</dbReference>
<evidence type="ECO:0000256" key="5">
    <source>
        <dbReference type="ARBA" id="ARBA00023136"/>
    </source>
</evidence>
<proteinExistence type="predicted"/>
<dbReference type="NCBIfam" id="NF037997">
    <property type="entry name" value="Na_Pi_symport"/>
    <property type="match status" value="1"/>
</dbReference>
<dbReference type="GO" id="GO:0005886">
    <property type="term" value="C:plasma membrane"/>
    <property type="evidence" value="ECO:0007669"/>
    <property type="project" value="UniProtKB-SubCell"/>
</dbReference>
<keyword evidence="2" id="KW-1003">Cell membrane</keyword>
<evidence type="ECO:0000256" key="3">
    <source>
        <dbReference type="ARBA" id="ARBA00022692"/>
    </source>
</evidence>
<feature type="transmembrane region" description="Helical" evidence="6">
    <location>
        <begin position="48"/>
        <end position="71"/>
    </location>
</feature>
<protein>
    <submittedName>
        <fullName evidence="7">Na/Pi-cotransporter family protein/PhoU family protein</fullName>
    </submittedName>
</protein>
<keyword evidence="5 6" id="KW-0472">Membrane</keyword>
<dbReference type="GO" id="GO:0044341">
    <property type="term" value="P:sodium-dependent phosphate transport"/>
    <property type="evidence" value="ECO:0007669"/>
    <property type="project" value="InterPro"/>
</dbReference>
<evidence type="ECO:0000256" key="2">
    <source>
        <dbReference type="ARBA" id="ARBA00022475"/>
    </source>
</evidence>
<evidence type="ECO:0000313" key="8">
    <source>
        <dbReference type="Proteomes" id="UP000064249"/>
    </source>
</evidence>
<gene>
    <name evidence="7" type="ORF">XD73_0914</name>
</gene>
<feature type="transmembrane region" description="Helical" evidence="6">
    <location>
        <begin position="171"/>
        <end position="197"/>
    </location>
</feature>
<dbReference type="PANTHER" id="PTHR10010:SF46">
    <property type="entry name" value="SODIUM-DEPENDENT PHOSPHATE TRANSPORT PROTEIN 2B"/>
    <property type="match status" value="1"/>
</dbReference>
<evidence type="ECO:0000313" key="7">
    <source>
        <dbReference type="EMBL" id="KUK46211.1"/>
    </source>
</evidence>
<evidence type="ECO:0000256" key="6">
    <source>
        <dbReference type="SAM" id="Phobius"/>
    </source>
</evidence>